<proteinExistence type="predicted"/>
<sequence>MESQPFMPKKTIFYTASLFTLVLIPNLFFLYYINEFRTTLLCSNLALFFIILFLNRFKHTKFLAVVALLFFVINNSFAIFSSFYFRDLFNVTLALSMLTTNTSEAWEMAQEYVGALFLAFFYFIALYHCIKYKFFKTLDYPILIIGFIFAIALPMRHLYKEYKHTGIDYRLINSSKLSNYLKNTPFFSLAPFIEAKDFLDQTIQFKNQTFDYPPFKTKPNNIENIIVVIGESARRDALSLYGNITKTTPLIDKRINQLYIYDQAVSPAAFTNASISLLLSKQIPNKNFSIEKNLDNIISLANQTNIWETYWLSTQENISMYVNMFSMINNQAKNKNWISNAIYDEAIISEYEKALTDNHKKRLIFIHLQGSHPVCSKRYPDGFKLFADNSTTINEYNNSIYYTDFVIDKLIQKLESTSSMLIYVSDHGLSNIGTKMVHATNKKGVEVPFFIWYSDFVSQDFKKKGRDSTPISTTNLYNILMEYLGIEGIKYKDRNSKLEVLTSEFTILQYKDMEDGQ</sequence>
<dbReference type="InterPro" id="IPR000917">
    <property type="entry name" value="Sulfatase_N"/>
</dbReference>
<keyword evidence="2" id="KW-1003">Cell membrane</keyword>
<dbReference type="InterPro" id="IPR040423">
    <property type="entry name" value="PEA_transferase"/>
</dbReference>
<protein>
    <submittedName>
        <fullName evidence="9">Phosphoethanolamine transferase for glucans (OPG), alkaline phosphatase superfamily</fullName>
    </submittedName>
</protein>
<dbReference type="STRING" id="1150112.SAMN04487893_11732"/>
<evidence type="ECO:0000256" key="2">
    <source>
        <dbReference type="ARBA" id="ARBA00022475"/>
    </source>
</evidence>
<dbReference type="EMBL" id="FORU01000017">
    <property type="protein sequence ID" value="SFJ81131.1"/>
    <property type="molecule type" value="Genomic_DNA"/>
</dbReference>
<accession>A0A1I3UH64</accession>
<evidence type="ECO:0000256" key="3">
    <source>
        <dbReference type="ARBA" id="ARBA00022679"/>
    </source>
</evidence>
<evidence type="ECO:0000256" key="5">
    <source>
        <dbReference type="ARBA" id="ARBA00022989"/>
    </source>
</evidence>
<dbReference type="GO" id="GO:0009244">
    <property type="term" value="P:lipopolysaccharide core region biosynthetic process"/>
    <property type="evidence" value="ECO:0007669"/>
    <property type="project" value="TreeGrafter"/>
</dbReference>
<feature type="transmembrane region" description="Helical" evidence="7">
    <location>
        <begin position="112"/>
        <end position="130"/>
    </location>
</feature>
<dbReference type="AlphaFoldDB" id="A0A1I3UH64"/>
<evidence type="ECO:0000259" key="8">
    <source>
        <dbReference type="Pfam" id="PF00884"/>
    </source>
</evidence>
<dbReference type="CDD" id="cd16017">
    <property type="entry name" value="LptA"/>
    <property type="match status" value="1"/>
</dbReference>
<organism evidence="9 10">
    <name type="scientific">Myroides guanonis</name>
    <dbReference type="NCBI Taxonomy" id="1150112"/>
    <lineage>
        <taxon>Bacteria</taxon>
        <taxon>Pseudomonadati</taxon>
        <taxon>Bacteroidota</taxon>
        <taxon>Flavobacteriia</taxon>
        <taxon>Flavobacteriales</taxon>
        <taxon>Flavobacteriaceae</taxon>
        <taxon>Myroides</taxon>
    </lineage>
</organism>
<keyword evidence="3 9" id="KW-0808">Transferase</keyword>
<dbReference type="PANTHER" id="PTHR30443">
    <property type="entry name" value="INNER MEMBRANE PROTEIN"/>
    <property type="match status" value="1"/>
</dbReference>
<comment type="subcellular location">
    <subcellularLocation>
        <location evidence="1">Cell membrane</location>
        <topology evidence="1">Multi-pass membrane protein</topology>
    </subcellularLocation>
</comment>
<evidence type="ECO:0000256" key="4">
    <source>
        <dbReference type="ARBA" id="ARBA00022692"/>
    </source>
</evidence>
<feature type="transmembrane region" description="Helical" evidence="7">
    <location>
        <begin position="12"/>
        <end position="32"/>
    </location>
</feature>
<feature type="domain" description="Sulfatase N-terminal" evidence="8">
    <location>
        <begin position="224"/>
        <end position="486"/>
    </location>
</feature>
<dbReference type="PANTHER" id="PTHR30443:SF0">
    <property type="entry name" value="PHOSPHOETHANOLAMINE TRANSFERASE EPTA"/>
    <property type="match status" value="1"/>
</dbReference>
<dbReference type="GO" id="GO:0016776">
    <property type="term" value="F:phosphotransferase activity, phosphate group as acceptor"/>
    <property type="evidence" value="ECO:0007669"/>
    <property type="project" value="TreeGrafter"/>
</dbReference>
<dbReference type="InterPro" id="IPR017850">
    <property type="entry name" value="Alkaline_phosphatase_core_sf"/>
</dbReference>
<dbReference type="GO" id="GO:0005886">
    <property type="term" value="C:plasma membrane"/>
    <property type="evidence" value="ECO:0007669"/>
    <property type="project" value="UniProtKB-SubCell"/>
</dbReference>
<keyword evidence="5 7" id="KW-1133">Transmembrane helix</keyword>
<gene>
    <name evidence="9" type="ORF">SAMN04487893_11732</name>
</gene>
<dbReference type="SUPFAM" id="SSF53649">
    <property type="entry name" value="Alkaline phosphatase-like"/>
    <property type="match status" value="1"/>
</dbReference>
<evidence type="ECO:0000256" key="6">
    <source>
        <dbReference type="ARBA" id="ARBA00023136"/>
    </source>
</evidence>
<dbReference type="InterPro" id="IPR058130">
    <property type="entry name" value="PEA_transf_C"/>
</dbReference>
<feature type="transmembrane region" description="Helical" evidence="7">
    <location>
        <begin position="62"/>
        <end position="85"/>
    </location>
</feature>
<keyword evidence="6 7" id="KW-0472">Membrane</keyword>
<keyword evidence="4 7" id="KW-0812">Transmembrane</keyword>
<feature type="transmembrane region" description="Helical" evidence="7">
    <location>
        <begin position="142"/>
        <end position="159"/>
    </location>
</feature>
<reference evidence="10" key="1">
    <citation type="submission" date="2016-10" db="EMBL/GenBank/DDBJ databases">
        <authorList>
            <person name="Varghese N."/>
            <person name="Submissions S."/>
        </authorList>
    </citation>
    <scope>NUCLEOTIDE SEQUENCE [LARGE SCALE GENOMIC DNA]</scope>
    <source>
        <strain evidence="10">DSM 26542</strain>
    </source>
</reference>
<evidence type="ECO:0000256" key="1">
    <source>
        <dbReference type="ARBA" id="ARBA00004651"/>
    </source>
</evidence>
<dbReference type="Gene3D" id="3.40.720.10">
    <property type="entry name" value="Alkaline Phosphatase, subunit A"/>
    <property type="match status" value="1"/>
</dbReference>
<evidence type="ECO:0000313" key="9">
    <source>
        <dbReference type="EMBL" id="SFJ81131.1"/>
    </source>
</evidence>
<dbReference type="Pfam" id="PF00884">
    <property type="entry name" value="Sulfatase"/>
    <property type="match status" value="1"/>
</dbReference>
<dbReference type="Proteomes" id="UP000243887">
    <property type="component" value="Unassembled WGS sequence"/>
</dbReference>
<feature type="transmembrane region" description="Helical" evidence="7">
    <location>
        <begin position="38"/>
        <end position="55"/>
    </location>
</feature>
<evidence type="ECO:0000256" key="7">
    <source>
        <dbReference type="SAM" id="Phobius"/>
    </source>
</evidence>
<name>A0A1I3UH64_9FLAO</name>
<keyword evidence="10" id="KW-1185">Reference proteome</keyword>
<evidence type="ECO:0000313" key="10">
    <source>
        <dbReference type="Proteomes" id="UP000243887"/>
    </source>
</evidence>